<reference evidence="2" key="3">
    <citation type="submission" date="2020-10" db="EMBL/GenBank/DDBJ databases">
        <authorList>
            <person name="Sedaghatjoo S."/>
        </authorList>
    </citation>
    <scope>NUCLEOTIDE SEQUENCE</scope>
    <source>
        <strain evidence="2">AZH3</strain>
    </source>
</reference>
<dbReference type="EMBL" id="LWDD02000259">
    <property type="protein sequence ID" value="KAE8262254.1"/>
    <property type="molecule type" value="Genomic_DNA"/>
</dbReference>
<organism evidence="3 4">
    <name type="scientific">Tilletia caries</name>
    <name type="common">wheat bunt fungus</name>
    <dbReference type="NCBI Taxonomy" id="13290"/>
    <lineage>
        <taxon>Eukaryota</taxon>
        <taxon>Fungi</taxon>
        <taxon>Dikarya</taxon>
        <taxon>Basidiomycota</taxon>
        <taxon>Ustilaginomycotina</taxon>
        <taxon>Exobasidiomycetes</taxon>
        <taxon>Tilletiales</taxon>
        <taxon>Tilletiaceae</taxon>
        <taxon>Tilletia</taxon>
    </lineage>
</organism>
<comment type="caution">
    <text evidence="3">The sequence shown here is derived from an EMBL/GenBank/DDBJ whole genome shotgun (WGS) entry which is preliminary data.</text>
</comment>
<dbReference type="Proteomes" id="UP000836402">
    <property type="component" value="Unassembled WGS sequence"/>
</dbReference>
<feature type="region of interest" description="Disordered" evidence="1">
    <location>
        <begin position="1"/>
        <end position="20"/>
    </location>
</feature>
<accession>A0A177VCW9</accession>
<evidence type="ECO:0000313" key="4">
    <source>
        <dbReference type="Proteomes" id="UP000077671"/>
    </source>
</evidence>
<gene>
    <name evidence="3" type="ORF">A4X03_0g2596</name>
    <name evidence="2" type="ORF">JKIAZH3_G8105</name>
</gene>
<evidence type="ECO:0000313" key="2">
    <source>
        <dbReference type="EMBL" id="CAD6920832.1"/>
    </source>
</evidence>
<evidence type="ECO:0000313" key="5">
    <source>
        <dbReference type="Proteomes" id="UP000836402"/>
    </source>
</evidence>
<proteinExistence type="predicted"/>
<sequence>MIRSTEPHRTQARHRSAAVGNGFIARSRQMSSYYDMACSREGGAKTPILSSAPTSAWTSDPVIRGLPHNFAFDHCAVCLRLSAA</sequence>
<name>A0A177VCW9_9BASI</name>
<dbReference type="AlphaFoldDB" id="A0A177VCW9"/>
<evidence type="ECO:0000313" key="3">
    <source>
        <dbReference type="EMBL" id="KAE8262254.1"/>
    </source>
</evidence>
<reference evidence="3" key="2">
    <citation type="journal article" date="2019" name="IMA Fungus">
        <title>Genome sequencing and comparison of five Tilletia species to identify candidate genes for the detection of regulated species infecting wheat.</title>
        <authorList>
            <person name="Nguyen H.D.T."/>
            <person name="Sultana T."/>
            <person name="Kesanakurti P."/>
            <person name="Hambleton S."/>
        </authorList>
    </citation>
    <scope>NUCLEOTIDE SEQUENCE</scope>
    <source>
        <strain evidence="3">DAOMC 238032</strain>
    </source>
</reference>
<dbReference type="Proteomes" id="UP000077671">
    <property type="component" value="Unassembled WGS sequence"/>
</dbReference>
<evidence type="ECO:0000256" key="1">
    <source>
        <dbReference type="SAM" id="MobiDB-lite"/>
    </source>
</evidence>
<keyword evidence="5" id="KW-1185">Reference proteome</keyword>
<reference evidence="3" key="1">
    <citation type="submission" date="2016-04" db="EMBL/GenBank/DDBJ databases">
        <authorList>
            <person name="Nguyen H.D."/>
            <person name="Kesanakurti P."/>
            <person name="Cullis J."/>
            <person name="Levesque C.A."/>
            <person name="Hambleton S."/>
        </authorList>
    </citation>
    <scope>NUCLEOTIDE SEQUENCE</scope>
    <source>
        <strain evidence="3">DAOMC 238032</strain>
    </source>
</reference>
<protein>
    <submittedName>
        <fullName evidence="3">Uncharacterized protein</fullName>
    </submittedName>
</protein>
<dbReference type="EMBL" id="CAJHJG010002523">
    <property type="protein sequence ID" value="CAD6920832.1"/>
    <property type="molecule type" value="Genomic_DNA"/>
</dbReference>